<evidence type="ECO:0000259" key="5">
    <source>
        <dbReference type="Pfam" id="PF23282"/>
    </source>
</evidence>
<evidence type="ECO:0000256" key="2">
    <source>
        <dbReference type="ARBA" id="ARBA00022737"/>
    </source>
</evidence>
<evidence type="ECO:0000256" key="1">
    <source>
        <dbReference type="ARBA" id="ARBA00022614"/>
    </source>
</evidence>
<evidence type="ECO:0000313" key="8">
    <source>
        <dbReference type="Proteomes" id="UP001058974"/>
    </source>
</evidence>
<dbReference type="GO" id="GO:0051707">
    <property type="term" value="P:response to other organism"/>
    <property type="evidence" value="ECO:0007669"/>
    <property type="project" value="UniProtKB-ARBA"/>
</dbReference>
<feature type="domain" description="Disease resistance R13L4/SHOC-2-like LRR" evidence="6">
    <location>
        <begin position="513"/>
        <end position="620"/>
    </location>
</feature>
<accession>A0A9D4XJ25</accession>
<feature type="domain" description="NB-ARC" evidence="4">
    <location>
        <begin position="12"/>
        <end position="185"/>
    </location>
</feature>
<dbReference type="EMBL" id="JAMSHJ010000004">
    <property type="protein sequence ID" value="KAI5419815.1"/>
    <property type="molecule type" value="Genomic_DNA"/>
</dbReference>
<dbReference type="PANTHER" id="PTHR11017">
    <property type="entry name" value="LEUCINE-RICH REPEAT-CONTAINING PROTEIN"/>
    <property type="match status" value="1"/>
</dbReference>
<name>A0A9D4XJ25_PEA</name>
<proteinExistence type="predicted"/>
<dbReference type="Pfam" id="PF23282">
    <property type="entry name" value="WHD_ROQ1"/>
    <property type="match status" value="1"/>
</dbReference>
<dbReference type="GO" id="GO:0006952">
    <property type="term" value="P:defense response"/>
    <property type="evidence" value="ECO:0007669"/>
    <property type="project" value="UniProtKB-KW"/>
</dbReference>
<organism evidence="7 8">
    <name type="scientific">Pisum sativum</name>
    <name type="common">Garden pea</name>
    <name type="synonym">Lathyrus oleraceus</name>
    <dbReference type="NCBI Taxonomy" id="3888"/>
    <lineage>
        <taxon>Eukaryota</taxon>
        <taxon>Viridiplantae</taxon>
        <taxon>Streptophyta</taxon>
        <taxon>Embryophyta</taxon>
        <taxon>Tracheophyta</taxon>
        <taxon>Spermatophyta</taxon>
        <taxon>Magnoliopsida</taxon>
        <taxon>eudicotyledons</taxon>
        <taxon>Gunneridae</taxon>
        <taxon>Pentapetalae</taxon>
        <taxon>rosids</taxon>
        <taxon>fabids</taxon>
        <taxon>Fabales</taxon>
        <taxon>Fabaceae</taxon>
        <taxon>Papilionoideae</taxon>
        <taxon>50 kb inversion clade</taxon>
        <taxon>NPAAA clade</taxon>
        <taxon>Hologalegina</taxon>
        <taxon>IRL clade</taxon>
        <taxon>Fabeae</taxon>
        <taxon>Lathyrus</taxon>
    </lineage>
</organism>
<evidence type="ECO:0000256" key="3">
    <source>
        <dbReference type="ARBA" id="ARBA00022821"/>
    </source>
</evidence>
<keyword evidence="8" id="KW-1185">Reference proteome</keyword>
<dbReference type="Pfam" id="PF00931">
    <property type="entry name" value="NB-ARC"/>
    <property type="match status" value="1"/>
</dbReference>
<dbReference type="InterPro" id="IPR042197">
    <property type="entry name" value="Apaf_helical"/>
</dbReference>
<dbReference type="Pfam" id="PF23598">
    <property type="entry name" value="LRR_14"/>
    <property type="match status" value="1"/>
</dbReference>
<protein>
    <submittedName>
        <fullName evidence="7">Uncharacterized protein</fullName>
    </submittedName>
</protein>
<evidence type="ECO:0000313" key="7">
    <source>
        <dbReference type="EMBL" id="KAI5419815.1"/>
    </source>
</evidence>
<dbReference type="Gramene" id="Psat04G0383000-T1">
    <property type="protein sequence ID" value="KAI5419815.1"/>
    <property type="gene ID" value="KIW84_043830"/>
</dbReference>
<dbReference type="Gene3D" id="3.40.50.300">
    <property type="entry name" value="P-loop containing nucleotide triphosphate hydrolases"/>
    <property type="match status" value="1"/>
</dbReference>
<comment type="caution">
    <text evidence="7">The sequence shown here is derived from an EMBL/GenBank/DDBJ whole genome shotgun (WGS) entry which is preliminary data.</text>
</comment>
<gene>
    <name evidence="7" type="ORF">KIW84_043830</name>
</gene>
<feature type="domain" description="Disease resistance protein Roq1-like winged-helix" evidence="5">
    <location>
        <begin position="243"/>
        <end position="313"/>
    </location>
</feature>
<dbReference type="PANTHER" id="PTHR11017:SF385">
    <property type="entry name" value="DISEASE RESISTANCE PROTEIN (TIR-NBS-LRR CLASS)-RELATED"/>
    <property type="match status" value="1"/>
</dbReference>
<keyword evidence="2" id="KW-0677">Repeat</keyword>
<keyword evidence="3" id="KW-0611">Plant defense</keyword>
<dbReference type="InterPro" id="IPR032675">
    <property type="entry name" value="LRR_dom_sf"/>
</dbReference>
<dbReference type="InterPro" id="IPR044974">
    <property type="entry name" value="Disease_R_plants"/>
</dbReference>
<evidence type="ECO:0000259" key="6">
    <source>
        <dbReference type="Pfam" id="PF23598"/>
    </source>
</evidence>
<dbReference type="GO" id="GO:0043531">
    <property type="term" value="F:ADP binding"/>
    <property type="evidence" value="ECO:0007669"/>
    <property type="project" value="InterPro"/>
</dbReference>
<dbReference type="InterPro" id="IPR055414">
    <property type="entry name" value="LRR_R13L4/SHOC2-like"/>
</dbReference>
<dbReference type="AlphaFoldDB" id="A0A9D4XJ25"/>
<dbReference type="InterPro" id="IPR027417">
    <property type="entry name" value="P-loop_NTPase"/>
</dbReference>
<keyword evidence="1" id="KW-0433">Leucine-rich repeat</keyword>
<dbReference type="SUPFAM" id="SSF52540">
    <property type="entry name" value="P-loop containing nucleoside triphosphate hydrolases"/>
    <property type="match status" value="1"/>
</dbReference>
<dbReference type="Gene3D" id="1.10.8.430">
    <property type="entry name" value="Helical domain of apoptotic protease-activating factors"/>
    <property type="match status" value="1"/>
</dbReference>
<reference evidence="7 8" key="1">
    <citation type="journal article" date="2022" name="Nat. Genet.">
        <title>Improved pea reference genome and pan-genome highlight genomic features and evolutionary characteristics.</title>
        <authorList>
            <person name="Yang T."/>
            <person name="Liu R."/>
            <person name="Luo Y."/>
            <person name="Hu S."/>
            <person name="Wang D."/>
            <person name="Wang C."/>
            <person name="Pandey M.K."/>
            <person name="Ge S."/>
            <person name="Xu Q."/>
            <person name="Li N."/>
            <person name="Li G."/>
            <person name="Huang Y."/>
            <person name="Saxena R.K."/>
            <person name="Ji Y."/>
            <person name="Li M."/>
            <person name="Yan X."/>
            <person name="He Y."/>
            <person name="Liu Y."/>
            <person name="Wang X."/>
            <person name="Xiang C."/>
            <person name="Varshney R.K."/>
            <person name="Ding H."/>
            <person name="Gao S."/>
            <person name="Zong X."/>
        </authorList>
    </citation>
    <scope>NUCLEOTIDE SEQUENCE [LARGE SCALE GENOMIC DNA]</scope>
    <source>
        <strain evidence="7 8">cv. Zhongwan 6</strain>
    </source>
</reference>
<sequence length="637" mass="71726">MLLADFLVGLNERVDNVMDLLQLQSNIVKVLGLYGMGGVCKTTLAKALFNSLVGRFERRCFVSNVRHSSSKEDGLLSLQTNIIKDLSSEEGTQSFMGDVNAGISTIRNIVRENRVLLVLDDVDSVNQLDYLIGKREWFCKGSCIIITSRDTAALPEKHVNELYEVKELYDEEALQLFSYHALRKKDPPPSFLKFSEEIVSLTGCFLCERRRVEEWEDAIEKLRTIRPGNLHDVLKISYDGLDEQEKCIFFDIACFFLQMEMKRGDVIDILRGCGFRGEIAMTILVQKCLIKIRHDNTLWMHDQIRDMGRQIVMDENHVDPGMRSRLWDHAEIVSVLKSNKVPENLMVINLSGCFQLAEIPDLSWCLRLEKIILDNCINLKKIHESIGSLTTLHNLNLRRCINITELPSDVSGLKHLEILVLSSCTELKALPKRIGLLKSLKTLEADDTAILTELLAYNSGIKELPSTICSLSYLRMLSVGNCKHLSKLPDSIKTLASVTELKLDGTPIRYLPDQIGDMKQLRKLDIGNCSNLESLPESIGHLGSLTTLNIDNGNIKELPTSIGLLEYLVTLTLNKCRMLKKLPTSIGNLKSLNHLMMEETAMSDLPESFGMLANLKSLRIAKRPTLVPISGEKMALL</sequence>
<dbReference type="PRINTS" id="PR00364">
    <property type="entry name" value="DISEASERSIST"/>
</dbReference>
<evidence type="ECO:0000259" key="4">
    <source>
        <dbReference type="Pfam" id="PF00931"/>
    </source>
</evidence>
<dbReference type="SUPFAM" id="SSF52058">
    <property type="entry name" value="L domain-like"/>
    <property type="match status" value="1"/>
</dbReference>
<dbReference type="Gene3D" id="3.80.10.10">
    <property type="entry name" value="Ribonuclease Inhibitor"/>
    <property type="match status" value="2"/>
</dbReference>
<dbReference type="InterPro" id="IPR002182">
    <property type="entry name" value="NB-ARC"/>
</dbReference>
<dbReference type="InterPro" id="IPR058192">
    <property type="entry name" value="WHD_ROQ1-like"/>
</dbReference>
<dbReference type="Proteomes" id="UP001058974">
    <property type="component" value="Chromosome 4"/>
</dbReference>